<dbReference type="AlphaFoldDB" id="A0A914ZMW4"/>
<accession>A0A914ZMW4</accession>
<reference evidence="4 5" key="1">
    <citation type="submission" date="2022-11" db="UniProtKB">
        <authorList>
            <consortium name="WormBaseParasite"/>
        </authorList>
    </citation>
    <scope>IDENTIFICATION</scope>
</reference>
<keyword evidence="3" id="KW-1185">Reference proteome</keyword>
<sequence>MALNNPLWCLLLIFLFCRFPLPSLSSLLEESVSYCEHLVECESSSRMQERICTGNTILMPYWLPSSNQQKQMCYHLLRNDYILLERIERQLESQMLSCYIEQTLPLGEEQRTKCDSSLLSAVSELRNASGALIVDNCFQGTAARIERQCGGLRRCCTAHKTCSDIMRRSFLNDEKRKRLQIIWKKAKDCEMGLPVEQLVLADELASARRANARDTSDNTNKQKSASIDVEKNSPNRGSPYLKGSESATATSTTQTTKTLIDTEIYESGKRGPELGLSILFNGNTVNDSEENKAILSLVAASLASSKVGGINSAGSDEIDGNSSETAGMDNGSGRGLWGNATHRSKLSDNELGGGCVDMELVKNLLSKWYNKMIAELREEFENATIPVHVNITDILEQFEPKNNPLFVLNSTSFDGSDYPEDDAKIADRIADPLILSPKTSDHLENSFDQKPVPVVEIWKDSGGRNAPTKVGEHSSKENIEMKWENDEYRNQIKLYKERKNRNHLFATVKERNLTPCDLYLRCRRQVVRALDMCIVMSGRYEQQSPFALSTESLLEIGDHCNGEGYDAFNRLYELVILRNKRLRKCLNESDLIRDEKCARKLNSDNRQYVERLSSGNYTDPRECYSDVNSLQFACAQLRPCCPYFFRCREQTSDAESEGEILTLTSQLSANNHRCLQQSRLLNNFGIRTNNRILNDPIDERIRNSIY</sequence>
<evidence type="ECO:0000256" key="2">
    <source>
        <dbReference type="SAM" id="SignalP"/>
    </source>
</evidence>
<evidence type="ECO:0000313" key="4">
    <source>
        <dbReference type="WBParaSite" id="PgB08_g070_t01"/>
    </source>
</evidence>
<name>A0A914ZMW4_PARUN</name>
<dbReference type="WBParaSite" id="PgB08_g070_t01">
    <property type="protein sequence ID" value="PgB08_g070_t01"/>
    <property type="gene ID" value="PgB08_g070"/>
</dbReference>
<keyword evidence="2" id="KW-0732">Signal</keyword>
<proteinExistence type="predicted"/>
<evidence type="ECO:0000313" key="3">
    <source>
        <dbReference type="Proteomes" id="UP000887569"/>
    </source>
</evidence>
<feature type="signal peptide" evidence="2">
    <location>
        <begin position="1"/>
        <end position="25"/>
    </location>
</feature>
<organism evidence="3 4">
    <name type="scientific">Parascaris univalens</name>
    <name type="common">Nematode worm</name>
    <dbReference type="NCBI Taxonomy" id="6257"/>
    <lineage>
        <taxon>Eukaryota</taxon>
        <taxon>Metazoa</taxon>
        <taxon>Ecdysozoa</taxon>
        <taxon>Nematoda</taxon>
        <taxon>Chromadorea</taxon>
        <taxon>Rhabditida</taxon>
        <taxon>Spirurina</taxon>
        <taxon>Ascaridomorpha</taxon>
        <taxon>Ascaridoidea</taxon>
        <taxon>Ascarididae</taxon>
        <taxon>Parascaris</taxon>
    </lineage>
</organism>
<feature type="region of interest" description="Disordered" evidence="1">
    <location>
        <begin position="310"/>
        <end position="336"/>
    </location>
</feature>
<feature type="chain" id="PRO_5038275964" evidence="2">
    <location>
        <begin position="26"/>
        <end position="706"/>
    </location>
</feature>
<feature type="region of interest" description="Disordered" evidence="1">
    <location>
        <begin position="209"/>
        <end position="255"/>
    </location>
</feature>
<evidence type="ECO:0000256" key="1">
    <source>
        <dbReference type="SAM" id="MobiDB-lite"/>
    </source>
</evidence>
<dbReference type="Proteomes" id="UP000887569">
    <property type="component" value="Unplaced"/>
</dbReference>
<dbReference type="WBParaSite" id="PgB08_g070_t05">
    <property type="protein sequence ID" value="PgB08_g070_t05"/>
    <property type="gene ID" value="PgB08_g070"/>
</dbReference>
<protein>
    <submittedName>
        <fullName evidence="4 5">Uncharacterized protein</fullName>
    </submittedName>
</protein>
<evidence type="ECO:0000313" key="5">
    <source>
        <dbReference type="WBParaSite" id="PgB08_g070_t05"/>
    </source>
</evidence>